<proteinExistence type="predicted"/>
<name>A0AAQ3QDW4_9LILI</name>
<keyword evidence="3" id="KW-1185">Reference proteome</keyword>
<organism evidence="2 3">
    <name type="scientific">Canna indica</name>
    <name type="common">Indian-shot</name>
    <dbReference type="NCBI Taxonomy" id="4628"/>
    <lineage>
        <taxon>Eukaryota</taxon>
        <taxon>Viridiplantae</taxon>
        <taxon>Streptophyta</taxon>
        <taxon>Embryophyta</taxon>
        <taxon>Tracheophyta</taxon>
        <taxon>Spermatophyta</taxon>
        <taxon>Magnoliopsida</taxon>
        <taxon>Liliopsida</taxon>
        <taxon>Zingiberales</taxon>
        <taxon>Cannaceae</taxon>
        <taxon>Canna</taxon>
    </lineage>
</organism>
<dbReference type="EMBL" id="CP136893">
    <property type="protein sequence ID" value="WOL05623.1"/>
    <property type="molecule type" value="Genomic_DNA"/>
</dbReference>
<reference evidence="2 3" key="1">
    <citation type="submission" date="2023-10" db="EMBL/GenBank/DDBJ databases">
        <title>Chromosome-scale genome assembly provides insights into flower coloration mechanisms of Canna indica.</title>
        <authorList>
            <person name="Li C."/>
        </authorList>
    </citation>
    <scope>NUCLEOTIDE SEQUENCE [LARGE SCALE GENOMIC DNA]</scope>
    <source>
        <tissue evidence="2">Flower</tissue>
    </source>
</reference>
<gene>
    <name evidence="2" type="ORF">Cni_G14352</name>
</gene>
<evidence type="ECO:0000256" key="1">
    <source>
        <dbReference type="SAM" id="MobiDB-lite"/>
    </source>
</evidence>
<sequence length="139" mass="14893">MAASTGFADPALDLICQYLLGDLPQPDHPAIAGRSQDPAADRRPSLTISVLPRAAGAATDEYDDGRRREGVAGDLRHRRGGGEGVRPRRFPDVRPQGDPQLPSLGRELRAMEHDDHDDEGGGSSPWEKKAEAGDDGFGE</sequence>
<evidence type="ECO:0000313" key="3">
    <source>
        <dbReference type="Proteomes" id="UP001327560"/>
    </source>
</evidence>
<dbReference type="Proteomes" id="UP001327560">
    <property type="component" value="Chromosome 4"/>
</dbReference>
<feature type="compositionally biased region" description="Basic and acidic residues" evidence="1">
    <location>
        <begin position="64"/>
        <end position="75"/>
    </location>
</feature>
<protein>
    <submittedName>
        <fullName evidence="2">Uncharacterized protein</fullName>
    </submittedName>
</protein>
<dbReference type="AlphaFoldDB" id="A0AAQ3QDW4"/>
<accession>A0AAQ3QDW4</accession>
<feature type="region of interest" description="Disordered" evidence="1">
    <location>
        <begin position="23"/>
        <end position="139"/>
    </location>
</feature>
<evidence type="ECO:0000313" key="2">
    <source>
        <dbReference type="EMBL" id="WOL05623.1"/>
    </source>
</evidence>